<proteinExistence type="predicted"/>
<dbReference type="Proteomes" id="UP000009084">
    <property type="component" value="Unassembled WGS sequence"/>
</dbReference>
<comment type="caution">
    <text evidence="2">The sequence shown here is derived from an EMBL/GenBank/DDBJ whole genome shotgun (WGS) entry which is preliminary data.</text>
</comment>
<feature type="region of interest" description="Disordered" evidence="1">
    <location>
        <begin position="1"/>
        <end position="20"/>
    </location>
</feature>
<sequence length="182" mass="19145">MPATIPGKNPAATATPGIAGQSSDVDSLRLGIGRGVAEMVVIAGGEVDVGSGVVIDVEDAVFEGVVSTLQLPLSHTYPWGQHPLPHCERGSRSFVVLTTLEGSLDTFCRCISQVIGLIVVQSLPLGQQTRVVELSRLRQVEDLGQQKLDGSFSSGHLDKFGSAQDSVSRGKISKARPDIDAQ</sequence>
<dbReference type="KEGG" id="cpw:9690617"/>
<evidence type="ECO:0000313" key="3">
    <source>
        <dbReference type="Proteomes" id="UP000009084"/>
    </source>
</evidence>
<gene>
    <name evidence="2" type="ORF">CPC735_020310</name>
</gene>
<dbReference type="HOGENOM" id="CLU_1481845_0_0_1"/>
<protein>
    <submittedName>
        <fullName evidence="2">Uncharacterized protein</fullName>
    </submittedName>
</protein>
<dbReference type="OrthoDB" id="10415200at2759"/>
<dbReference type="VEuPathDB" id="FungiDB:CPC735_020310"/>
<organism evidence="2 3">
    <name type="scientific">Coccidioides posadasii (strain C735)</name>
    <name type="common">Valley fever fungus</name>
    <dbReference type="NCBI Taxonomy" id="222929"/>
    <lineage>
        <taxon>Eukaryota</taxon>
        <taxon>Fungi</taxon>
        <taxon>Dikarya</taxon>
        <taxon>Ascomycota</taxon>
        <taxon>Pezizomycotina</taxon>
        <taxon>Eurotiomycetes</taxon>
        <taxon>Eurotiomycetidae</taxon>
        <taxon>Onygenales</taxon>
        <taxon>Onygenaceae</taxon>
        <taxon>Coccidioides</taxon>
    </lineage>
</organism>
<reference evidence="2 3" key="1">
    <citation type="journal article" date="2009" name="Genome Res.">
        <title>Comparative genomic analyses of the human fungal pathogens Coccidioides and their relatives.</title>
        <authorList>
            <person name="Sharpton T.J."/>
            <person name="Stajich J.E."/>
            <person name="Rounsley S.D."/>
            <person name="Gardner M.J."/>
            <person name="Wortman J.R."/>
            <person name="Jordar V.S."/>
            <person name="Maiti R."/>
            <person name="Kodira C.D."/>
            <person name="Neafsey D.E."/>
            <person name="Zeng Q."/>
            <person name="Hung C.-Y."/>
            <person name="McMahan C."/>
            <person name="Muszewska A."/>
            <person name="Grynberg M."/>
            <person name="Mandel M.A."/>
            <person name="Kellner E.M."/>
            <person name="Barker B.M."/>
            <person name="Galgiani J.N."/>
            <person name="Orbach M.J."/>
            <person name="Kirkland T.N."/>
            <person name="Cole G.T."/>
            <person name="Henn M.R."/>
            <person name="Birren B.W."/>
            <person name="Taylor J.W."/>
        </authorList>
    </citation>
    <scope>NUCLEOTIDE SEQUENCE [LARGE SCALE GENOMIC DNA]</scope>
    <source>
        <strain evidence="3">C735</strain>
    </source>
</reference>
<dbReference type="EMBL" id="ACFW01000051">
    <property type="protein sequence ID" value="EER23003.1"/>
    <property type="molecule type" value="Genomic_DNA"/>
</dbReference>
<name>C5PJ54_COCP7</name>
<dbReference type="AlphaFoldDB" id="C5PJ54"/>
<accession>C5PJ54</accession>
<feature type="region of interest" description="Disordered" evidence="1">
    <location>
        <begin position="159"/>
        <end position="182"/>
    </location>
</feature>
<evidence type="ECO:0000313" key="2">
    <source>
        <dbReference type="EMBL" id="EER23003.1"/>
    </source>
</evidence>
<evidence type="ECO:0000256" key="1">
    <source>
        <dbReference type="SAM" id="MobiDB-lite"/>
    </source>
</evidence>